<proteinExistence type="predicted"/>
<sequence>MSSLLYKNIGRLSLGRNKMLIISVLYLKSMGEFHHLKAGKKMKNYLQEFWGESDYFTISIQVKEKMIEEAEQQLGYKLPDSYIELIKIKNGGRPVNTIYPMTMYHIAIDGIRGIGGNNGIDGEDAKRKYKTQY</sequence>
<feature type="domain" description="Knr4/Smi1-like" evidence="1">
    <location>
        <begin position="62"/>
        <end position="113"/>
    </location>
</feature>
<keyword evidence="3" id="KW-1185">Reference proteome</keyword>
<dbReference type="Proteomes" id="UP001387364">
    <property type="component" value="Chromosome"/>
</dbReference>
<gene>
    <name evidence="2" type="ORF">WDJ61_08575</name>
</gene>
<dbReference type="InterPro" id="IPR037883">
    <property type="entry name" value="Knr4/Smi1-like_sf"/>
</dbReference>
<dbReference type="Gene3D" id="3.40.1580.10">
    <property type="entry name" value="SMI1/KNR4-like"/>
    <property type="match status" value="1"/>
</dbReference>
<name>A0ABZ2NAA5_9BACI</name>
<dbReference type="RefSeq" id="WP_338754461.1">
    <property type="nucleotide sequence ID" value="NZ_CP147404.1"/>
</dbReference>
<reference evidence="2 3" key="1">
    <citation type="submission" date="2024-02" db="EMBL/GenBank/DDBJ databases">
        <title>Seven novel Bacillus-like species.</title>
        <authorList>
            <person name="Liu G."/>
        </authorList>
    </citation>
    <scope>NUCLEOTIDE SEQUENCE [LARGE SCALE GENOMIC DNA]</scope>
    <source>
        <strain evidence="2 3">FJAT-52991</strain>
    </source>
</reference>
<dbReference type="SUPFAM" id="SSF160631">
    <property type="entry name" value="SMI1/KNR4-like"/>
    <property type="match status" value="1"/>
</dbReference>
<dbReference type="EMBL" id="CP147404">
    <property type="protein sequence ID" value="WXB94662.1"/>
    <property type="molecule type" value="Genomic_DNA"/>
</dbReference>
<dbReference type="InterPro" id="IPR018958">
    <property type="entry name" value="Knr4/Smi1-like_dom"/>
</dbReference>
<protein>
    <submittedName>
        <fullName evidence="2">SMI1/KNR4 family protein</fullName>
    </submittedName>
</protein>
<evidence type="ECO:0000313" key="3">
    <source>
        <dbReference type="Proteomes" id="UP001387364"/>
    </source>
</evidence>
<accession>A0ABZ2NAA5</accession>
<evidence type="ECO:0000259" key="1">
    <source>
        <dbReference type="Pfam" id="PF09346"/>
    </source>
</evidence>
<organism evidence="2 3">
    <name type="scientific">Bacillus kandeliae</name>
    <dbReference type="NCBI Taxonomy" id="3129297"/>
    <lineage>
        <taxon>Bacteria</taxon>
        <taxon>Bacillati</taxon>
        <taxon>Bacillota</taxon>
        <taxon>Bacilli</taxon>
        <taxon>Bacillales</taxon>
        <taxon>Bacillaceae</taxon>
        <taxon>Bacillus</taxon>
    </lineage>
</organism>
<dbReference type="Pfam" id="PF09346">
    <property type="entry name" value="SMI1_KNR4"/>
    <property type="match status" value="1"/>
</dbReference>
<evidence type="ECO:0000313" key="2">
    <source>
        <dbReference type="EMBL" id="WXB94662.1"/>
    </source>
</evidence>